<dbReference type="RefSeq" id="YP_007517571.1">
    <property type="nucleotide sequence ID" value="NC_020479.1"/>
</dbReference>
<name>M1IDH7_9CAUD</name>
<keyword evidence="2" id="KW-1185">Reference proteome</keyword>
<dbReference type="Proteomes" id="UP000011292">
    <property type="component" value="Segment"/>
</dbReference>
<gene>
    <name evidence="1" type="ORF">CURLY_27</name>
</gene>
<reference evidence="1 2" key="1">
    <citation type="journal article" date="2013" name="Virology">
        <title>Genomic characterization of six novel Bacillus pumilus bacteriophages.</title>
        <authorList>
            <person name="Lorenz L."/>
            <person name="Lins B."/>
            <person name="Barrett J."/>
            <person name="Montgomery A."/>
            <person name="Trapani S."/>
            <person name="Schindler A."/>
            <person name="Christie G.E."/>
            <person name="Cresawn S.G."/>
            <person name="Temple L."/>
        </authorList>
    </citation>
    <scope>NUCLEOTIDE SEQUENCE [LARGE SCALE GENOMIC DNA]</scope>
</reference>
<accession>M1IDH7</accession>
<evidence type="ECO:0000313" key="1">
    <source>
        <dbReference type="EMBL" id="AGE60714.1"/>
    </source>
</evidence>
<organism evidence="1 2">
    <name type="scientific">Bacillus phage Curly</name>
    <dbReference type="NCBI Taxonomy" id="2880541"/>
    <lineage>
        <taxon>Viruses</taxon>
        <taxon>Duplodnaviria</taxon>
        <taxon>Heunggongvirae</taxon>
        <taxon>Uroviricota</taxon>
        <taxon>Caudoviricetes</taxon>
        <taxon>Ehrlichviridae</taxon>
        <taxon>Andromedavirus</taxon>
        <taxon>Andromedavirus bolokhovo</taxon>
        <taxon>Andromedavirus curly</taxon>
    </lineage>
</organism>
<evidence type="ECO:0000313" key="2">
    <source>
        <dbReference type="Proteomes" id="UP000011292"/>
    </source>
</evidence>
<sequence>MTSRSDNMQDIARNGYSESEVKKMLHGAYGNRAVRFRYDVINADDQKKDELTRVVSGSVSMSAFSTIKRTAKFTLQDEGMVVRDKQRPAIWDDYADKTWDQLEEGI</sequence>
<dbReference type="EMBL" id="KC330679">
    <property type="protein sequence ID" value="AGE60714.1"/>
    <property type="molecule type" value="Genomic_DNA"/>
</dbReference>
<dbReference type="KEGG" id="vg:14697849"/>
<protein>
    <submittedName>
        <fullName evidence="1">Uncharacterized protein</fullName>
    </submittedName>
</protein>
<dbReference type="GeneID" id="14697849"/>
<proteinExistence type="predicted"/>